<accession>A0A1G7MN75</accession>
<reference evidence="2 3" key="1">
    <citation type="submission" date="2016-10" db="EMBL/GenBank/DDBJ databases">
        <authorList>
            <person name="de Groot N.N."/>
        </authorList>
    </citation>
    <scope>NUCLEOTIDE SEQUENCE [LARGE SCALE GENOMIC DNA]</scope>
    <source>
        <strain evidence="2 3">DSM 527</strain>
    </source>
</reference>
<keyword evidence="1" id="KW-0175">Coiled coil</keyword>
<dbReference type="RefSeq" id="WP_176842218.1">
    <property type="nucleotide sequence ID" value="NZ_FNBN01000002.1"/>
</dbReference>
<sequence>MKFFVLTGLCAFTAVVSHGQTLQDVTNAGNYTTKNVWIGMAPDASVTENGLNLSGKLKLISYSTAYTTGTDANQPTIYRSGTRAGTYPFDNYDNLIFQTGVQNRDILFVTGATPSPKMVVTGAGNVGIGTLTTGTSKLAVEGTIAARRIKVTQSATWPDFVFEPEYKLPSLAELEAYIKANKHLPDVPSAVEVAKDGQDVGEMNRILLQKIEELTLHLIEQEKKIAAQQEQINELIGKRNKK</sequence>
<evidence type="ECO:0000313" key="3">
    <source>
        <dbReference type="Proteomes" id="UP000199045"/>
    </source>
</evidence>
<dbReference type="Proteomes" id="UP000199045">
    <property type="component" value="Unassembled WGS sequence"/>
</dbReference>
<feature type="coiled-coil region" evidence="1">
    <location>
        <begin position="204"/>
        <end position="238"/>
    </location>
</feature>
<protein>
    <submittedName>
        <fullName evidence="2">Uncharacterized protein</fullName>
    </submittedName>
</protein>
<evidence type="ECO:0000256" key="1">
    <source>
        <dbReference type="SAM" id="Coils"/>
    </source>
</evidence>
<dbReference type="AlphaFoldDB" id="A0A1G7MN75"/>
<name>A0A1G7MN75_CHIFI</name>
<dbReference type="STRING" id="104663.SAMN04488121_102500"/>
<proteinExistence type="predicted"/>
<organism evidence="2 3">
    <name type="scientific">Chitinophaga filiformis</name>
    <name type="common">Myxococcus filiformis</name>
    <name type="synonym">Flexibacter filiformis</name>
    <dbReference type="NCBI Taxonomy" id="104663"/>
    <lineage>
        <taxon>Bacteria</taxon>
        <taxon>Pseudomonadati</taxon>
        <taxon>Bacteroidota</taxon>
        <taxon>Chitinophagia</taxon>
        <taxon>Chitinophagales</taxon>
        <taxon>Chitinophagaceae</taxon>
        <taxon>Chitinophaga</taxon>
    </lineage>
</organism>
<dbReference type="EMBL" id="FNBN01000002">
    <property type="protein sequence ID" value="SDF63086.1"/>
    <property type="molecule type" value="Genomic_DNA"/>
</dbReference>
<evidence type="ECO:0000313" key="2">
    <source>
        <dbReference type="EMBL" id="SDF63086.1"/>
    </source>
</evidence>
<gene>
    <name evidence="2" type="ORF">SAMN04488121_102500</name>
</gene>